<reference evidence="1" key="1">
    <citation type="submission" date="2021-06" db="EMBL/GenBank/DDBJ databases">
        <title>Parelaphostrongylus tenuis whole genome reference sequence.</title>
        <authorList>
            <person name="Garwood T.J."/>
            <person name="Larsen P.A."/>
            <person name="Fountain-Jones N.M."/>
            <person name="Garbe J.R."/>
            <person name="Macchietto M.G."/>
            <person name="Kania S.A."/>
            <person name="Gerhold R.W."/>
            <person name="Richards J.E."/>
            <person name="Wolf T.M."/>
        </authorList>
    </citation>
    <scope>NUCLEOTIDE SEQUENCE</scope>
    <source>
        <strain evidence="1">MNPRO001-30</strain>
        <tissue evidence="1">Meninges</tissue>
    </source>
</reference>
<accession>A0AAD5LYR6</accession>
<evidence type="ECO:0000313" key="2">
    <source>
        <dbReference type="Proteomes" id="UP001196413"/>
    </source>
</evidence>
<comment type="caution">
    <text evidence="1">The sequence shown here is derived from an EMBL/GenBank/DDBJ whole genome shotgun (WGS) entry which is preliminary data.</text>
</comment>
<dbReference type="AlphaFoldDB" id="A0AAD5LYR6"/>
<protein>
    <submittedName>
        <fullName evidence="1">Uncharacterized protein</fullName>
    </submittedName>
</protein>
<dbReference type="Proteomes" id="UP001196413">
    <property type="component" value="Unassembled WGS sequence"/>
</dbReference>
<keyword evidence="2" id="KW-1185">Reference proteome</keyword>
<sequence length="136" mass="16651">MNSEWKEVCNSSLPKDYLRQIMDSEFDRYYHLLAKRITYDRNFGLSSIWTEWRTFCQQMRTIAEIAEFYEGIEADEVNNTSWDDYIFSESEMRTHSEIERTLRHHRECRGREWSCDKRCRLEFRSDTGLCMFSFLH</sequence>
<evidence type="ECO:0000313" key="1">
    <source>
        <dbReference type="EMBL" id="KAJ1348990.1"/>
    </source>
</evidence>
<dbReference type="EMBL" id="JAHQIW010000592">
    <property type="protein sequence ID" value="KAJ1348990.1"/>
    <property type="molecule type" value="Genomic_DNA"/>
</dbReference>
<organism evidence="1 2">
    <name type="scientific">Parelaphostrongylus tenuis</name>
    <name type="common">Meningeal worm</name>
    <dbReference type="NCBI Taxonomy" id="148309"/>
    <lineage>
        <taxon>Eukaryota</taxon>
        <taxon>Metazoa</taxon>
        <taxon>Ecdysozoa</taxon>
        <taxon>Nematoda</taxon>
        <taxon>Chromadorea</taxon>
        <taxon>Rhabditida</taxon>
        <taxon>Rhabditina</taxon>
        <taxon>Rhabditomorpha</taxon>
        <taxon>Strongyloidea</taxon>
        <taxon>Metastrongylidae</taxon>
        <taxon>Parelaphostrongylus</taxon>
    </lineage>
</organism>
<gene>
    <name evidence="1" type="ORF">KIN20_004408</name>
</gene>
<name>A0AAD5LYR6_PARTN</name>
<proteinExistence type="predicted"/>